<reference evidence="1" key="1">
    <citation type="submission" date="2022-10" db="EMBL/GenBank/DDBJ databases">
        <title>Culturing micro-colonial fungi from biological soil crusts in the Mojave desert and describing Neophaeococcomyces mojavensis, and introducing the new genera and species Taxawa tesnikishii.</title>
        <authorList>
            <person name="Kurbessoian T."/>
            <person name="Stajich J.E."/>
        </authorList>
    </citation>
    <scope>NUCLEOTIDE SEQUENCE</scope>
    <source>
        <strain evidence="1">JES_112</strain>
    </source>
</reference>
<gene>
    <name evidence="1" type="ORF">H2198_002955</name>
</gene>
<keyword evidence="2" id="KW-1185">Reference proteome</keyword>
<organism evidence="1 2">
    <name type="scientific">Neophaeococcomyces mojaviensis</name>
    <dbReference type="NCBI Taxonomy" id="3383035"/>
    <lineage>
        <taxon>Eukaryota</taxon>
        <taxon>Fungi</taxon>
        <taxon>Dikarya</taxon>
        <taxon>Ascomycota</taxon>
        <taxon>Pezizomycotina</taxon>
        <taxon>Eurotiomycetes</taxon>
        <taxon>Chaetothyriomycetidae</taxon>
        <taxon>Chaetothyriales</taxon>
        <taxon>Chaetothyriales incertae sedis</taxon>
        <taxon>Neophaeococcomyces</taxon>
    </lineage>
</organism>
<accession>A0ACC3AD36</accession>
<sequence>MSPQRYAAVSQHDPSDTTAMTDRLTHRLQVNQQDEDNDDSPVTLTSPRGIPSSPPPSFHSRTSSPSSRRLLRQDPLENDADRDLADTFDDGEESDAENDGDDRQRLMRADTSRSASLHASETSPPSQSQSAQPPRIERRVTEIPTFRPQQPTRTIPGGPKPTNDGVFANLSAKPTAGEPLDDKPPTYEQAAADATPPYWETTILAPGMNSDEVYINGLPVGSLFSFIWNGMISMSFLFPGFLLTYLLHTTHAAKNGSLAGLGLTLVQYGFYMRGGSSPDSADPGQYTGTPPDPNSHDFDPNNPTGQGGNNGNGGSSNGFTSSDFISYGLMIVGWFILIRAISGFLRARREEQLVLQSPTRGLNVPVVAEGEGERAV</sequence>
<name>A0ACC3AD36_9EURO</name>
<dbReference type="Proteomes" id="UP001172386">
    <property type="component" value="Unassembled WGS sequence"/>
</dbReference>
<protein>
    <submittedName>
        <fullName evidence="1">Uncharacterized protein</fullName>
    </submittedName>
</protein>
<dbReference type="EMBL" id="JAPDRQ010000037">
    <property type="protein sequence ID" value="KAJ9659707.1"/>
    <property type="molecule type" value="Genomic_DNA"/>
</dbReference>
<comment type="caution">
    <text evidence="1">The sequence shown here is derived from an EMBL/GenBank/DDBJ whole genome shotgun (WGS) entry which is preliminary data.</text>
</comment>
<evidence type="ECO:0000313" key="2">
    <source>
        <dbReference type="Proteomes" id="UP001172386"/>
    </source>
</evidence>
<proteinExistence type="predicted"/>
<evidence type="ECO:0000313" key="1">
    <source>
        <dbReference type="EMBL" id="KAJ9659707.1"/>
    </source>
</evidence>